<feature type="transmembrane region" description="Helical" evidence="7">
    <location>
        <begin position="186"/>
        <end position="206"/>
    </location>
</feature>
<comment type="subcellular location">
    <subcellularLocation>
        <location evidence="1">Membrane</location>
        <topology evidence="1">Multi-pass membrane protein</topology>
    </subcellularLocation>
</comment>
<feature type="transmembrane region" description="Helical" evidence="7">
    <location>
        <begin position="100"/>
        <end position="119"/>
    </location>
</feature>
<dbReference type="GO" id="GO:0008324">
    <property type="term" value="F:monoatomic cation transmembrane transporter activity"/>
    <property type="evidence" value="ECO:0007669"/>
    <property type="project" value="InterPro"/>
</dbReference>
<dbReference type="RefSeq" id="WP_092151096.1">
    <property type="nucleotide sequence ID" value="NZ_LT629700.1"/>
</dbReference>
<dbReference type="SUPFAM" id="SSF161111">
    <property type="entry name" value="Cation efflux protein transmembrane domain-like"/>
    <property type="match status" value="1"/>
</dbReference>
<reference evidence="10" key="1">
    <citation type="submission" date="2016-10" db="EMBL/GenBank/DDBJ databases">
        <authorList>
            <person name="Varghese N."/>
            <person name="Submissions S."/>
        </authorList>
    </citation>
    <scope>NUCLEOTIDE SEQUENCE [LARGE SCALE GENOMIC DNA]</scope>
    <source>
        <strain evidence="10">DSM 20632</strain>
    </source>
</reference>
<keyword evidence="10" id="KW-1185">Reference proteome</keyword>
<protein>
    <submittedName>
        <fullName evidence="9">Cation diffusion facilitator family transporter</fullName>
    </submittedName>
</protein>
<dbReference type="PANTHER" id="PTHR43840:SF15">
    <property type="entry name" value="MITOCHONDRIAL METAL TRANSPORTER 1-RELATED"/>
    <property type="match status" value="1"/>
</dbReference>
<dbReference type="InterPro" id="IPR002524">
    <property type="entry name" value="Cation_efflux"/>
</dbReference>
<gene>
    <name evidence="9" type="ORF">SAMN04488535_1650</name>
</gene>
<keyword evidence="3" id="KW-0813">Transport</keyword>
<feature type="transmembrane region" description="Helical" evidence="7">
    <location>
        <begin position="63"/>
        <end position="79"/>
    </location>
</feature>
<evidence type="ECO:0000256" key="1">
    <source>
        <dbReference type="ARBA" id="ARBA00004141"/>
    </source>
</evidence>
<dbReference type="InterPro" id="IPR058533">
    <property type="entry name" value="Cation_efflux_TM"/>
</dbReference>
<proteinExistence type="inferred from homology"/>
<accession>A0A1G9PXG0</accession>
<dbReference type="Gene3D" id="1.20.1510.10">
    <property type="entry name" value="Cation efflux protein transmembrane domain"/>
    <property type="match status" value="1"/>
</dbReference>
<evidence type="ECO:0000256" key="4">
    <source>
        <dbReference type="ARBA" id="ARBA00022692"/>
    </source>
</evidence>
<dbReference type="OrthoDB" id="9806522at2"/>
<evidence type="ECO:0000256" key="6">
    <source>
        <dbReference type="ARBA" id="ARBA00023136"/>
    </source>
</evidence>
<dbReference type="Pfam" id="PF01545">
    <property type="entry name" value="Cation_efflux"/>
    <property type="match status" value="1"/>
</dbReference>
<dbReference type="GO" id="GO:0016020">
    <property type="term" value="C:membrane"/>
    <property type="evidence" value="ECO:0007669"/>
    <property type="project" value="UniProtKB-SubCell"/>
</dbReference>
<feature type="transmembrane region" description="Helical" evidence="7">
    <location>
        <begin position="139"/>
        <end position="159"/>
    </location>
</feature>
<feature type="transmembrane region" description="Helical" evidence="7">
    <location>
        <begin position="32"/>
        <end position="51"/>
    </location>
</feature>
<evidence type="ECO:0000313" key="10">
    <source>
        <dbReference type="Proteomes" id="UP000199350"/>
    </source>
</evidence>
<keyword evidence="5 7" id="KW-1133">Transmembrane helix</keyword>
<evidence type="ECO:0000256" key="3">
    <source>
        <dbReference type="ARBA" id="ARBA00022448"/>
    </source>
</evidence>
<dbReference type="STRING" id="38302.SAMN04488535_1650"/>
<name>A0A1G9PXG0_9CORY</name>
<evidence type="ECO:0000256" key="5">
    <source>
        <dbReference type="ARBA" id="ARBA00022989"/>
    </source>
</evidence>
<dbReference type="NCBIfam" id="TIGR01297">
    <property type="entry name" value="CDF"/>
    <property type="match status" value="1"/>
</dbReference>
<keyword evidence="6 7" id="KW-0472">Membrane</keyword>
<dbReference type="AlphaFoldDB" id="A0A1G9PXG0"/>
<dbReference type="InterPro" id="IPR027469">
    <property type="entry name" value="Cation_efflux_TMD_sf"/>
</dbReference>
<dbReference type="InterPro" id="IPR050291">
    <property type="entry name" value="CDF_Transporter"/>
</dbReference>
<dbReference type="PANTHER" id="PTHR43840">
    <property type="entry name" value="MITOCHONDRIAL METAL TRANSPORTER 1-RELATED"/>
    <property type="match status" value="1"/>
</dbReference>
<keyword evidence="4 7" id="KW-0812">Transmembrane</keyword>
<evidence type="ECO:0000259" key="8">
    <source>
        <dbReference type="Pfam" id="PF01545"/>
    </source>
</evidence>
<feature type="domain" description="Cation efflux protein transmembrane" evidence="8">
    <location>
        <begin position="33"/>
        <end position="233"/>
    </location>
</feature>
<comment type="similarity">
    <text evidence="2">Belongs to the cation diffusion facilitator (CDF) transporter (TC 2.A.4) family.</text>
</comment>
<dbReference type="Proteomes" id="UP000199350">
    <property type="component" value="Chromosome I"/>
</dbReference>
<sequence length="329" mass="35639">MARVDEASTGTSIDALPKKQGELLHKAVQLEWISLAVLTVTVALVGIVSGQSQAMKAAWYEDLLSLLPPIAFLVATRVIRRNPDAEHPFGHHRAIGVGHVVAGSALLAMGAFLLGGSAVGLVNQEKPPIGTVVLFGSSIWLGWLMVAVMALSVIGPVILGRLKLKIAEPLQDKVLYADADMNKADWMTGVATIVGVLGVGIGLWWMDAVAAIVVSFSIVWDGVNNLRTAVRDLTDARPTDLDGNKHPVLDKAVDAAQRTDWVKDASARFRDLGHVLHAEVFVVPREGREVSVDKLRELRQKVEKVDYQLHDVVVTAVSEIPEFLVKEER</sequence>
<dbReference type="EMBL" id="LT629700">
    <property type="protein sequence ID" value="SDM03434.1"/>
    <property type="molecule type" value="Genomic_DNA"/>
</dbReference>
<evidence type="ECO:0000256" key="2">
    <source>
        <dbReference type="ARBA" id="ARBA00008114"/>
    </source>
</evidence>
<organism evidence="9 10">
    <name type="scientific">Corynebacterium mycetoides</name>
    <dbReference type="NCBI Taxonomy" id="38302"/>
    <lineage>
        <taxon>Bacteria</taxon>
        <taxon>Bacillati</taxon>
        <taxon>Actinomycetota</taxon>
        <taxon>Actinomycetes</taxon>
        <taxon>Mycobacteriales</taxon>
        <taxon>Corynebacteriaceae</taxon>
        <taxon>Corynebacterium</taxon>
    </lineage>
</organism>
<evidence type="ECO:0000256" key="7">
    <source>
        <dbReference type="SAM" id="Phobius"/>
    </source>
</evidence>
<evidence type="ECO:0000313" key="9">
    <source>
        <dbReference type="EMBL" id="SDM03434.1"/>
    </source>
</evidence>